<name>A0ABR2LSD2_9ASPA</name>
<dbReference type="Proteomes" id="UP001412067">
    <property type="component" value="Unassembled WGS sequence"/>
</dbReference>
<evidence type="ECO:0000256" key="1">
    <source>
        <dbReference type="SAM" id="SignalP"/>
    </source>
</evidence>
<organism evidence="2 3">
    <name type="scientific">Platanthera guangdongensis</name>
    <dbReference type="NCBI Taxonomy" id="2320717"/>
    <lineage>
        <taxon>Eukaryota</taxon>
        <taxon>Viridiplantae</taxon>
        <taxon>Streptophyta</taxon>
        <taxon>Embryophyta</taxon>
        <taxon>Tracheophyta</taxon>
        <taxon>Spermatophyta</taxon>
        <taxon>Magnoliopsida</taxon>
        <taxon>Liliopsida</taxon>
        <taxon>Asparagales</taxon>
        <taxon>Orchidaceae</taxon>
        <taxon>Orchidoideae</taxon>
        <taxon>Orchideae</taxon>
        <taxon>Orchidinae</taxon>
        <taxon>Platanthera</taxon>
    </lineage>
</organism>
<dbReference type="EMBL" id="JBBWWR010000016">
    <property type="protein sequence ID" value="KAK8948305.1"/>
    <property type="molecule type" value="Genomic_DNA"/>
</dbReference>
<keyword evidence="3" id="KW-1185">Reference proteome</keyword>
<sequence length="120" mass="13730">MLMVRSSRTMVRVLVWWCVTTTDLCSLRPDQGSNIGIRGGSSWRPCFLSSDLSPLRCLILRGSLLRGIARMSLTFADSRFKSRLGLILHLWHMSYPFLQSSTMFYSAISFGRPTDWTFLC</sequence>
<keyword evidence="1" id="KW-0732">Signal</keyword>
<protein>
    <recommendedName>
        <fullName evidence="4">Secreted protein</fullName>
    </recommendedName>
</protein>
<proteinExistence type="predicted"/>
<gene>
    <name evidence="2" type="ORF">KSP40_PGU017085</name>
</gene>
<evidence type="ECO:0000313" key="2">
    <source>
        <dbReference type="EMBL" id="KAK8948305.1"/>
    </source>
</evidence>
<reference evidence="2 3" key="1">
    <citation type="journal article" date="2022" name="Nat. Plants">
        <title>Genomes of leafy and leafless Platanthera orchids illuminate the evolution of mycoheterotrophy.</title>
        <authorList>
            <person name="Li M.H."/>
            <person name="Liu K.W."/>
            <person name="Li Z."/>
            <person name="Lu H.C."/>
            <person name="Ye Q.L."/>
            <person name="Zhang D."/>
            <person name="Wang J.Y."/>
            <person name="Li Y.F."/>
            <person name="Zhong Z.M."/>
            <person name="Liu X."/>
            <person name="Yu X."/>
            <person name="Liu D.K."/>
            <person name="Tu X.D."/>
            <person name="Liu B."/>
            <person name="Hao Y."/>
            <person name="Liao X.Y."/>
            <person name="Jiang Y.T."/>
            <person name="Sun W.H."/>
            <person name="Chen J."/>
            <person name="Chen Y.Q."/>
            <person name="Ai Y."/>
            <person name="Zhai J.W."/>
            <person name="Wu S.S."/>
            <person name="Zhou Z."/>
            <person name="Hsiao Y.Y."/>
            <person name="Wu W.L."/>
            <person name="Chen Y.Y."/>
            <person name="Lin Y.F."/>
            <person name="Hsu J.L."/>
            <person name="Li C.Y."/>
            <person name="Wang Z.W."/>
            <person name="Zhao X."/>
            <person name="Zhong W.Y."/>
            <person name="Ma X.K."/>
            <person name="Ma L."/>
            <person name="Huang J."/>
            <person name="Chen G.Z."/>
            <person name="Huang M.Z."/>
            <person name="Huang L."/>
            <person name="Peng D.H."/>
            <person name="Luo Y.B."/>
            <person name="Zou S.Q."/>
            <person name="Chen S.P."/>
            <person name="Lan S."/>
            <person name="Tsai W.C."/>
            <person name="Van de Peer Y."/>
            <person name="Liu Z.J."/>
        </authorList>
    </citation>
    <scope>NUCLEOTIDE SEQUENCE [LARGE SCALE GENOMIC DNA]</scope>
    <source>
        <strain evidence="2">Lor288</strain>
    </source>
</reference>
<evidence type="ECO:0000313" key="3">
    <source>
        <dbReference type="Proteomes" id="UP001412067"/>
    </source>
</evidence>
<evidence type="ECO:0008006" key="4">
    <source>
        <dbReference type="Google" id="ProtNLM"/>
    </source>
</evidence>
<feature type="chain" id="PRO_5045477062" description="Secreted protein" evidence="1">
    <location>
        <begin position="27"/>
        <end position="120"/>
    </location>
</feature>
<feature type="signal peptide" evidence="1">
    <location>
        <begin position="1"/>
        <end position="26"/>
    </location>
</feature>
<accession>A0ABR2LSD2</accession>
<comment type="caution">
    <text evidence="2">The sequence shown here is derived from an EMBL/GenBank/DDBJ whole genome shotgun (WGS) entry which is preliminary data.</text>
</comment>